<evidence type="ECO:0000256" key="10">
    <source>
        <dbReference type="HAMAP-Rule" id="MF_00041"/>
    </source>
</evidence>
<dbReference type="OrthoDB" id="9815130at2"/>
<keyword evidence="13" id="KW-1185">Reference proteome</keyword>
<protein>
    <recommendedName>
        <fullName evidence="10">Cysteine--tRNA ligase</fullName>
        <ecNumber evidence="10">6.1.1.16</ecNumber>
    </recommendedName>
    <alternativeName>
        <fullName evidence="10">Cysteinyl-tRNA synthetase</fullName>
        <shortName evidence="10">CysRS</shortName>
    </alternativeName>
</protein>
<keyword evidence="9 10" id="KW-0030">Aminoacyl-tRNA synthetase</keyword>
<dbReference type="eggNOG" id="COG0215">
    <property type="taxonomic scope" value="Bacteria"/>
</dbReference>
<proteinExistence type="inferred from homology"/>
<evidence type="ECO:0000256" key="7">
    <source>
        <dbReference type="ARBA" id="ARBA00022840"/>
    </source>
</evidence>
<comment type="subcellular location">
    <subcellularLocation>
        <location evidence="10">Cytoplasm</location>
    </subcellularLocation>
</comment>
<gene>
    <name evidence="10" type="primary">cysS</name>
    <name evidence="12" type="ORF">VIBC2010_09232</name>
</gene>
<keyword evidence="6 10" id="KW-0862">Zinc</keyword>
<dbReference type="PANTHER" id="PTHR10890:SF3">
    <property type="entry name" value="CYSTEINE--TRNA LIGASE, CYTOPLASMIC"/>
    <property type="match status" value="1"/>
</dbReference>
<comment type="caution">
    <text evidence="10">Lacks conserved residue(s) required for the propagation of feature annotation.</text>
</comment>
<dbReference type="NCBIfam" id="TIGR00435">
    <property type="entry name" value="cysS"/>
    <property type="match status" value="1"/>
</dbReference>
<comment type="caution">
    <text evidence="12">The sequence shown here is derived from an EMBL/GenBank/DDBJ whole genome shotgun (WGS) entry which is preliminary data.</text>
</comment>
<comment type="similarity">
    <text evidence="1 10">Belongs to the class-I aminoacyl-tRNA synthetase family.</text>
</comment>
<evidence type="ECO:0000256" key="6">
    <source>
        <dbReference type="ARBA" id="ARBA00022833"/>
    </source>
</evidence>
<dbReference type="EMBL" id="AEIU01000014">
    <property type="protein sequence ID" value="EFP98253.1"/>
    <property type="molecule type" value="Genomic_DNA"/>
</dbReference>
<evidence type="ECO:0000256" key="1">
    <source>
        <dbReference type="ARBA" id="ARBA00005594"/>
    </source>
</evidence>
<evidence type="ECO:0000256" key="8">
    <source>
        <dbReference type="ARBA" id="ARBA00022917"/>
    </source>
</evidence>
<dbReference type="Gene3D" id="3.40.50.620">
    <property type="entry name" value="HUPs"/>
    <property type="match status" value="1"/>
</dbReference>
<dbReference type="SUPFAM" id="SSF52374">
    <property type="entry name" value="Nucleotidylyl transferase"/>
    <property type="match status" value="1"/>
</dbReference>
<dbReference type="PANTHER" id="PTHR10890">
    <property type="entry name" value="CYSTEINYL-TRNA SYNTHETASE"/>
    <property type="match status" value="1"/>
</dbReference>
<dbReference type="InterPro" id="IPR009080">
    <property type="entry name" value="tRNAsynth_Ia_anticodon-bd"/>
</dbReference>
<name>E3BF77_9VIBR</name>
<dbReference type="Pfam" id="PF01406">
    <property type="entry name" value="tRNA-synt_1e"/>
    <property type="match status" value="1"/>
</dbReference>
<dbReference type="InterPro" id="IPR024909">
    <property type="entry name" value="Cys-tRNA/MSH_ligase"/>
</dbReference>
<evidence type="ECO:0000313" key="13">
    <source>
        <dbReference type="Proteomes" id="UP000002943"/>
    </source>
</evidence>
<feature type="binding site" evidence="10">
    <location>
        <position position="283"/>
    </location>
    <ligand>
        <name>ATP</name>
        <dbReference type="ChEBI" id="CHEBI:30616"/>
    </ligand>
</feature>
<dbReference type="Proteomes" id="UP000002943">
    <property type="component" value="Unassembled WGS sequence"/>
</dbReference>
<dbReference type="GO" id="GO:0008270">
    <property type="term" value="F:zinc ion binding"/>
    <property type="evidence" value="ECO:0007669"/>
    <property type="project" value="UniProtKB-UniRule"/>
</dbReference>
<evidence type="ECO:0000256" key="5">
    <source>
        <dbReference type="ARBA" id="ARBA00022741"/>
    </source>
</evidence>
<keyword evidence="8 10" id="KW-0648">Protein biosynthesis</keyword>
<comment type="subunit">
    <text evidence="2 10">Monomer.</text>
</comment>
<feature type="domain" description="tRNA synthetases class I catalytic" evidence="11">
    <location>
        <begin position="19"/>
        <end position="326"/>
    </location>
</feature>
<dbReference type="GO" id="GO:0005524">
    <property type="term" value="F:ATP binding"/>
    <property type="evidence" value="ECO:0007669"/>
    <property type="project" value="UniProtKB-UniRule"/>
</dbReference>
<organism evidence="12 13">
    <name type="scientific">Vibrio caribbeanicus ATCC BAA-2122</name>
    <dbReference type="NCBI Taxonomy" id="796620"/>
    <lineage>
        <taxon>Bacteria</taxon>
        <taxon>Pseudomonadati</taxon>
        <taxon>Pseudomonadota</taxon>
        <taxon>Gammaproteobacteria</taxon>
        <taxon>Vibrionales</taxon>
        <taxon>Vibrionaceae</taxon>
        <taxon>Vibrio</taxon>
    </lineage>
</organism>
<evidence type="ECO:0000259" key="11">
    <source>
        <dbReference type="Pfam" id="PF01406"/>
    </source>
</evidence>
<evidence type="ECO:0000313" key="12">
    <source>
        <dbReference type="EMBL" id="EFP98253.1"/>
    </source>
</evidence>
<dbReference type="InterPro" id="IPR032678">
    <property type="entry name" value="tRNA-synt_1_cat_dom"/>
</dbReference>
<accession>E3BF77</accession>
<dbReference type="CDD" id="cd00672">
    <property type="entry name" value="CysRS_core"/>
    <property type="match status" value="1"/>
</dbReference>
<feature type="binding site" evidence="10">
    <location>
        <position position="223"/>
    </location>
    <ligand>
        <name>Zn(2+)</name>
        <dbReference type="ChEBI" id="CHEBI:29105"/>
    </ligand>
</feature>
<comment type="cofactor">
    <cofactor evidence="10">
        <name>Zn(2+)</name>
        <dbReference type="ChEBI" id="CHEBI:29105"/>
    </cofactor>
    <text evidence="10">Binds 1 zinc ion per subunit.</text>
</comment>
<dbReference type="AlphaFoldDB" id="E3BF77"/>
<dbReference type="GO" id="GO:0006423">
    <property type="term" value="P:cysteinyl-tRNA aminoacylation"/>
    <property type="evidence" value="ECO:0007669"/>
    <property type="project" value="UniProtKB-UniRule"/>
</dbReference>
<keyword evidence="5 10" id="KW-0547">Nucleotide-binding</keyword>
<dbReference type="PRINTS" id="PR00983">
    <property type="entry name" value="TRNASYNTHCYS"/>
</dbReference>
<evidence type="ECO:0000256" key="2">
    <source>
        <dbReference type="ARBA" id="ARBA00011245"/>
    </source>
</evidence>
<evidence type="ECO:0000256" key="9">
    <source>
        <dbReference type="ARBA" id="ARBA00023146"/>
    </source>
</evidence>
<sequence>MNQTTLNLFDTMKRQIIPFNAIKNGKVSLYACGPTVYDYAHIGNLRTYLFVDTLKRVFTLNDYQVNHVMNITDVGHLVSDGDTGEDKMEKGARKQNKSAWEIARYFENIFFNDLAKLNISRPNITCRATEHIQEQIEFIQSLEEQGFTYLTDDGVYFDTRKLNDYGKLARLDKLGLSPGKRIELGDKKSPTDFALWKLSGRRQRQMEWPSPWGIGFPGWHIECSAMAEKYLGKQFDIHIGGEDHIPVHHTNEIAQCEAKNGHIQANYWLHGYFLQLDNEKISKSGVSLTLNTLIEKGFDPLDYRYLTLTSHYRSHLNFTWQGLAGAQKARRRLMTKLQSLPKGGKIDPSYQSQFVGFINQDFNMPRALALVWAILDSHLNGADKRATLVYFDQVFGLDMEREVKLIIPVEIEKLAQQRHQLKQQGNYQDADQIRAELEKLGYQINDSADSYQLSTMS</sequence>
<keyword evidence="3 10" id="KW-0436">Ligase</keyword>
<dbReference type="InterPro" id="IPR014729">
    <property type="entry name" value="Rossmann-like_a/b/a_fold"/>
</dbReference>
<keyword evidence="10" id="KW-0963">Cytoplasm</keyword>
<dbReference type="HAMAP" id="MF_00041">
    <property type="entry name" value="Cys_tRNA_synth"/>
    <property type="match status" value="1"/>
</dbReference>
<feature type="binding site" evidence="10">
    <location>
        <position position="252"/>
    </location>
    <ligand>
        <name>Zn(2+)</name>
        <dbReference type="ChEBI" id="CHEBI:29105"/>
    </ligand>
</feature>
<reference evidence="12 13" key="1">
    <citation type="journal article" date="2012" name="Int. J. Syst. Evol. Microbiol.">
        <title>Vibrio caribbeanicus sp. nov., isolated from the marine sponge Scleritoderma cyanea.</title>
        <authorList>
            <person name="Hoffmann M."/>
            <person name="Monday S.R."/>
            <person name="Allard M.W."/>
            <person name="Strain E.A."/>
            <person name="Whittaker P."/>
            <person name="Naum M."/>
            <person name="McCarthy P.J."/>
            <person name="Lopez J.V."/>
            <person name="Fischer M."/>
            <person name="Brown E.W."/>
        </authorList>
    </citation>
    <scope>NUCLEOTIDE SEQUENCE [LARGE SCALE GENOMIC DNA]</scope>
    <source>
        <strain evidence="12 13">ATCC BAA-2122</strain>
    </source>
</reference>
<keyword evidence="4 10" id="KW-0479">Metal-binding</keyword>
<feature type="binding site" evidence="10">
    <location>
        <position position="32"/>
    </location>
    <ligand>
        <name>Zn(2+)</name>
        <dbReference type="ChEBI" id="CHEBI:29105"/>
    </ligand>
</feature>
<dbReference type="GO" id="GO:0004817">
    <property type="term" value="F:cysteine-tRNA ligase activity"/>
    <property type="evidence" value="ECO:0007669"/>
    <property type="project" value="UniProtKB-UniRule"/>
</dbReference>
<comment type="catalytic activity">
    <reaction evidence="10">
        <text>tRNA(Cys) + L-cysteine + ATP = L-cysteinyl-tRNA(Cys) + AMP + diphosphate</text>
        <dbReference type="Rhea" id="RHEA:17773"/>
        <dbReference type="Rhea" id="RHEA-COMP:9661"/>
        <dbReference type="Rhea" id="RHEA-COMP:9679"/>
        <dbReference type="ChEBI" id="CHEBI:30616"/>
        <dbReference type="ChEBI" id="CHEBI:33019"/>
        <dbReference type="ChEBI" id="CHEBI:35235"/>
        <dbReference type="ChEBI" id="CHEBI:78442"/>
        <dbReference type="ChEBI" id="CHEBI:78517"/>
        <dbReference type="ChEBI" id="CHEBI:456215"/>
        <dbReference type="EC" id="6.1.1.16"/>
    </reaction>
</comment>
<feature type="short sequence motif" description="'HIGH' region" evidence="10">
    <location>
        <begin position="34"/>
        <end position="44"/>
    </location>
</feature>
<evidence type="ECO:0000256" key="4">
    <source>
        <dbReference type="ARBA" id="ARBA00022723"/>
    </source>
</evidence>
<evidence type="ECO:0000256" key="3">
    <source>
        <dbReference type="ARBA" id="ARBA00022598"/>
    </source>
</evidence>
<dbReference type="STRING" id="796620.VIBC2010_09232"/>
<feature type="binding site" evidence="10">
    <location>
        <position position="248"/>
    </location>
    <ligand>
        <name>Zn(2+)</name>
        <dbReference type="ChEBI" id="CHEBI:29105"/>
    </ligand>
</feature>
<dbReference type="SUPFAM" id="SSF47323">
    <property type="entry name" value="Anticodon-binding domain of a subclass of class I aminoacyl-tRNA synthetases"/>
    <property type="match status" value="1"/>
</dbReference>
<dbReference type="EC" id="6.1.1.16" evidence="10"/>
<dbReference type="InterPro" id="IPR015803">
    <property type="entry name" value="Cys-tRNA-ligase"/>
</dbReference>
<dbReference type="GO" id="GO:0005829">
    <property type="term" value="C:cytosol"/>
    <property type="evidence" value="ECO:0007669"/>
    <property type="project" value="TreeGrafter"/>
</dbReference>
<dbReference type="RefSeq" id="WP_009599539.1">
    <property type="nucleotide sequence ID" value="NZ_AEIU01000014.1"/>
</dbReference>
<keyword evidence="7 10" id="KW-0067">ATP-binding</keyword>